<proteinExistence type="predicted"/>
<sequence>MSVTRSSTSSGPAGRNDAAGPQPTNSNSSSDASGHPTSTTSSTIPTPDSPNGLEHDNFPPNGSTTPPRDGQHSHTSPSQTAHSTTPLSPNGTTDPSLVHDPPGTNESFPSSIDGSPNGSNASAGSSTAAVGGDGSSPMELVDDDIGGALDIETGDEYSGEDYMQDLRRVKGKSRSGKR</sequence>
<keyword evidence="2" id="KW-1185">Reference proteome</keyword>
<organism evidence="1 2">
    <name type="scientific">Acaulospora colombiana</name>
    <dbReference type="NCBI Taxonomy" id="27376"/>
    <lineage>
        <taxon>Eukaryota</taxon>
        <taxon>Fungi</taxon>
        <taxon>Fungi incertae sedis</taxon>
        <taxon>Mucoromycota</taxon>
        <taxon>Glomeromycotina</taxon>
        <taxon>Glomeromycetes</taxon>
        <taxon>Diversisporales</taxon>
        <taxon>Acaulosporaceae</taxon>
        <taxon>Acaulospora</taxon>
    </lineage>
</organism>
<comment type="caution">
    <text evidence="1">The sequence shown here is derived from an EMBL/GenBank/DDBJ whole genome shotgun (WGS) entry which is preliminary data.</text>
</comment>
<accession>A0ACA9NXU3</accession>
<dbReference type="Proteomes" id="UP000789525">
    <property type="component" value="Unassembled WGS sequence"/>
</dbReference>
<protein>
    <submittedName>
        <fullName evidence="1">12587_t:CDS:1</fullName>
    </submittedName>
</protein>
<gene>
    <name evidence="1" type="ORF">ACOLOM_LOCUS9317</name>
</gene>
<evidence type="ECO:0000313" key="2">
    <source>
        <dbReference type="Proteomes" id="UP000789525"/>
    </source>
</evidence>
<reference evidence="1" key="1">
    <citation type="submission" date="2021-06" db="EMBL/GenBank/DDBJ databases">
        <authorList>
            <person name="Kallberg Y."/>
            <person name="Tangrot J."/>
            <person name="Rosling A."/>
        </authorList>
    </citation>
    <scope>NUCLEOTIDE SEQUENCE</scope>
    <source>
        <strain evidence="1">CL356</strain>
    </source>
</reference>
<dbReference type="EMBL" id="CAJVPT010026719">
    <property type="protein sequence ID" value="CAG8680568.1"/>
    <property type="molecule type" value="Genomic_DNA"/>
</dbReference>
<evidence type="ECO:0000313" key="1">
    <source>
        <dbReference type="EMBL" id="CAG8680568.1"/>
    </source>
</evidence>
<name>A0ACA9NXU3_9GLOM</name>